<dbReference type="RefSeq" id="WP_011797927.1">
    <property type="nucleotide sequence ID" value="NC_008757.1"/>
</dbReference>
<sequence>MKNYVGIDLGTTNSAISTFDGADIRLYKSPEQNDVTPSAIFIDKRGNKYVGQRAYNSAAQSPLNAATGFKRFMGTSTPIKLPAVNIVMTPEECSAEILRVLYSYLPESIRNDPETGTVITVPAAFNQMQKDATMAAAESAGLGKVALMQEPVAAVMSVMRQRKTDGMFLIYDLGGGTLDVAIAESTNGRVSLLAHGGIAMCGGRDFDRILMDNVIKPWLLEHFDLPEDFSIGKDYTTLRQMAGWATERAKIELSAKEDSVISLDDTELRVKDRSGADVYLDIPITRKQYDDLIAEKVLESIVSARETMEKVGLSPHDIGRVVFVGGPTQYKPLRDKVAFELGIAASTDVNPMTAVSEGAAVFAESIDWSMESRGRKSGRGTLAASGSLNVGFNYVARTPDIKAKVVAKIDGKPVAGLSFQIDSIDTGWSSGKVTLNDGASMEVALTKPGENLFKIFVFDAAGGPITIAENKIIITRTAAQIDAIPASHSIAVQARLKLDGPYILDYLVKEGDQLPKTGKKSYRTEELLRAGSTNSIKFKLWEGSIEDIVTDNRFIGVFEISGADFSDGVIAKGAELLVDYKVLDSGNIDLEITIPSIGGKFNSGRNFYSRQIGQIDYSNAARRIEEESEMLSSRIDAVASRVDDPKLDQARERLSRTTDSRKIESDNVAASQAMSDIQEAKKLLAQSRKDNLKVIRQMDLDSCVDAFNEVVRKHARPIEATAFDKLAITAQSAIDNNKDDFESHLQGLRGKNWEIIFKQDWFVIDRFNRIMNTPHLFLDTNEFNELVKQGKQSLAADDIDKLRQVVDHLENVRIRMGGEEQMLSGSNILMG</sequence>
<dbReference type="InterPro" id="IPR043129">
    <property type="entry name" value="ATPase_NBD"/>
</dbReference>
<reference evidence="5" key="1">
    <citation type="journal article" date="2009" name="Environ. Microbiol.">
        <title>The genome of Polaromonas naphthalenivorans strain CJ2, isolated from coal tar-contaminated sediment, reveals physiological and metabolic versatility and evolution through extensive horizontal gene transfer.</title>
        <authorList>
            <person name="Yagi J.M."/>
            <person name="Sims D."/>
            <person name="Brettin T."/>
            <person name="Bruce D."/>
            <person name="Madsen E.L."/>
        </authorList>
    </citation>
    <scope>NUCLEOTIDE SEQUENCE [LARGE SCALE GENOMIC DNA]</scope>
    <source>
        <strain evidence="5">CJ2</strain>
        <plasmid evidence="5">Plasmid pPNAP01</plasmid>
    </source>
</reference>
<keyword evidence="4" id="KW-0614">Plasmid</keyword>
<evidence type="ECO:0000256" key="1">
    <source>
        <dbReference type="ARBA" id="ARBA00007381"/>
    </source>
</evidence>
<keyword evidence="3" id="KW-0067">ATP-binding</keyword>
<geneLocation type="plasmid" evidence="4 5">
    <name>pPNAP01</name>
</geneLocation>
<dbReference type="KEGG" id="pna:Pnap_4271"/>
<gene>
    <name evidence="4" type="ordered locus">Pnap_4271</name>
</gene>
<keyword evidence="4" id="KW-0346">Stress response</keyword>
<dbReference type="AlphaFoldDB" id="A1VV76"/>
<dbReference type="Proteomes" id="UP000000644">
    <property type="component" value="Plasmid pPNAP01"/>
</dbReference>
<dbReference type="SUPFAM" id="SSF53067">
    <property type="entry name" value="Actin-like ATPase domain"/>
    <property type="match status" value="2"/>
</dbReference>
<evidence type="ECO:0000313" key="4">
    <source>
        <dbReference type="EMBL" id="ABM39554.1"/>
    </source>
</evidence>
<dbReference type="OrthoDB" id="9766019at2"/>
<dbReference type="Gene3D" id="3.30.420.40">
    <property type="match status" value="2"/>
</dbReference>
<dbReference type="Pfam" id="PF00012">
    <property type="entry name" value="HSP70"/>
    <property type="match status" value="1"/>
</dbReference>
<dbReference type="InterPro" id="IPR018181">
    <property type="entry name" value="Heat_shock_70_CS"/>
</dbReference>
<dbReference type="InterPro" id="IPR013126">
    <property type="entry name" value="Hsp_70_fam"/>
</dbReference>
<dbReference type="GO" id="GO:0005524">
    <property type="term" value="F:ATP binding"/>
    <property type="evidence" value="ECO:0007669"/>
    <property type="project" value="UniProtKB-KW"/>
</dbReference>
<accession>A1VV76</accession>
<dbReference type="GO" id="GO:0140662">
    <property type="term" value="F:ATP-dependent protein folding chaperone"/>
    <property type="evidence" value="ECO:0007669"/>
    <property type="project" value="InterPro"/>
</dbReference>
<organism evidence="4 5">
    <name type="scientific">Polaromonas naphthalenivorans (strain CJ2)</name>
    <dbReference type="NCBI Taxonomy" id="365044"/>
    <lineage>
        <taxon>Bacteria</taxon>
        <taxon>Pseudomonadati</taxon>
        <taxon>Pseudomonadota</taxon>
        <taxon>Betaproteobacteria</taxon>
        <taxon>Burkholderiales</taxon>
        <taxon>Comamonadaceae</taxon>
        <taxon>Polaromonas</taxon>
    </lineage>
</organism>
<name>A1VV76_POLNA</name>
<proteinExistence type="inferred from homology"/>
<dbReference type="HOGENOM" id="CLU_341265_0_0_4"/>
<dbReference type="PANTHER" id="PTHR19375">
    <property type="entry name" value="HEAT SHOCK PROTEIN 70KDA"/>
    <property type="match status" value="1"/>
</dbReference>
<keyword evidence="5" id="KW-1185">Reference proteome</keyword>
<dbReference type="EMBL" id="CP000530">
    <property type="protein sequence ID" value="ABM39554.1"/>
    <property type="molecule type" value="Genomic_DNA"/>
</dbReference>
<dbReference type="Gene3D" id="3.90.640.10">
    <property type="entry name" value="Actin, Chain A, domain 4"/>
    <property type="match status" value="1"/>
</dbReference>
<evidence type="ECO:0000256" key="3">
    <source>
        <dbReference type="ARBA" id="ARBA00022840"/>
    </source>
</evidence>
<protein>
    <submittedName>
        <fullName evidence="4">Heat shock protein 70</fullName>
    </submittedName>
</protein>
<dbReference type="PRINTS" id="PR00301">
    <property type="entry name" value="HEATSHOCK70"/>
</dbReference>
<evidence type="ECO:0000313" key="5">
    <source>
        <dbReference type="Proteomes" id="UP000000644"/>
    </source>
</evidence>
<evidence type="ECO:0000256" key="2">
    <source>
        <dbReference type="ARBA" id="ARBA00022741"/>
    </source>
</evidence>
<keyword evidence="2" id="KW-0547">Nucleotide-binding</keyword>
<dbReference type="PROSITE" id="PS00297">
    <property type="entry name" value="HSP70_1"/>
    <property type="match status" value="1"/>
</dbReference>
<comment type="similarity">
    <text evidence="1">Belongs to the heat shock protein 70 family.</text>
</comment>
<dbReference type="CDD" id="cd24029">
    <property type="entry name" value="ASKHA_NBD_HSP70_DnaK_HscA_HscC"/>
    <property type="match status" value="1"/>
</dbReference>